<feature type="compositionally biased region" description="Basic and acidic residues" evidence="5">
    <location>
        <begin position="135"/>
        <end position="145"/>
    </location>
</feature>
<feature type="region of interest" description="Disordered" evidence="5">
    <location>
        <begin position="1"/>
        <end position="252"/>
    </location>
</feature>
<protein>
    <recommendedName>
        <fullName evidence="6">RING-type domain-containing protein</fullName>
    </recommendedName>
</protein>
<evidence type="ECO:0000313" key="7">
    <source>
        <dbReference type="EMBL" id="KAF7361533.1"/>
    </source>
</evidence>
<reference evidence="7" key="1">
    <citation type="submission" date="2020-05" db="EMBL/GenBank/DDBJ databases">
        <title>Mycena genomes resolve the evolution of fungal bioluminescence.</title>
        <authorList>
            <person name="Tsai I.J."/>
        </authorList>
    </citation>
    <scope>NUCLEOTIDE SEQUENCE</scope>
    <source>
        <strain evidence="7">160909Yilan</strain>
    </source>
</reference>
<proteinExistence type="predicted"/>
<dbReference type="GO" id="GO:0006511">
    <property type="term" value="P:ubiquitin-dependent protein catabolic process"/>
    <property type="evidence" value="ECO:0007669"/>
    <property type="project" value="TreeGrafter"/>
</dbReference>
<dbReference type="PANTHER" id="PTHR47094:SF1">
    <property type="entry name" value="RING-TYPE E3 UBIQUITIN TRANSFERASE"/>
    <property type="match status" value="1"/>
</dbReference>
<feature type="compositionally biased region" description="Low complexity" evidence="5">
    <location>
        <begin position="225"/>
        <end position="252"/>
    </location>
</feature>
<keyword evidence="1" id="KW-0479">Metal-binding</keyword>
<dbReference type="AlphaFoldDB" id="A0A8H6YHW0"/>
<keyword evidence="3" id="KW-0862">Zinc</keyword>
<dbReference type="InterPro" id="IPR018957">
    <property type="entry name" value="Znf_C3HC4_RING-type"/>
</dbReference>
<name>A0A8H6YHW0_9AGAR</name>
<feature type="compositionally biased region" description="Acidic residues" evidence="5">
    <location>
        <begin position="95"/>
        <end position="111"/>
    </location>
</feature>
<dbReference type="GO" id="GO:0032183">
    <property type="term" value="F:SUMO binding"/>
    <property type="evidence" value="ECO:0007669"/>
    <property type="project" value="TreeGrafter"/>
</dbReference>
<dbReference type="GO" id="GO:0033768">
    <property type="term" value="C:SUMO-targeted ubiquitin ligase complex"/>
    <property type="evidence" value="ECO:0007669"/>
    <property type="project" value="TreeGrafter"/>
</dbReference>
<evidence type="ECO:0000256" key="1">
    <source>
        <dbReference type="ARBA" id="ARBA00022723"/>
    </source>
</evidence>
<feature type="domain" description="RING-type" evidence="6">
    <location>
        <begin position="264"/>
        <end position="314"/>
    </location>
</feature>
<dbReference type="GO" id="GO:0008270">
    <property type="term" value="F:zinc ion binding"/>
    <property type="evidence" value="ECO:0007669"/>
    <property type="project" value="UniProtKB-KW"/>
</dbReference>
<dbReference type="SMART" id="SM00184">
    <property type="entry name" value="RING"/>
    <property type="match status" value="1"/>
</dbReference>
<evidence type="ECO:0000259" key="6">
    <source>
        <dbReference type="PROSITE" id="PS50089"/>
    </source>
</evidence>
<dbReference type="InterPro" id="IPR013083">
    <property type="entry name" value="Znf_RING/FYVE/PHD"/>
</dbReference>
<evidence type="ECO:0000256" key="5">
    <source>
        <dbReference type="SAM" id="MobiDB-lite"/>
    </source>
</evidence>
<dbReference type="SUPFAM" id="SSF57850">
    <property type="entry name" value="RING/U-box"/>
    <property type="match status" value="1"/>
</dbReference>
<dbReference type="EMBL" id="JACAZH010000008">
    <property type="protein sequence ID" value="KAF7361533.1"/>
    <property type="molecule type" value="Genomic_DNA"/>
</dbReference>
<dbReference type="OrthoDB" id="6270329at2759"/>
<dbReference type="GO" id="GO:0061630">
    <property type="term" value="F:ubiquitin protein ligase activity"/>
    <property type="evidence" value="ECO:0007669"/>
    <property type="project" value="InterPro"/>
</dbReference>
<keyword evidence="8" id="KW-1185">Reference proteome</keyword>
<organism evidence="7 8">
    <name type="scientific">Mycena sanguinolenta</name>
    <dbReference type="NCBI Taxonomy" id="230812"/>
    <lineage>
        <taxon>Eukaryota</taxon>
        <taxon>Fungi</taxon>
        <taxon>Dikarya</taxon>
        <taxon>Basidiomycota</taxon>
        <taxon>Agaricomycotina</taxon>
        <taxon>Agaricomycetes</taxon>
        <taxon>Agaricomycetidae</taxon>
        <taxon>Agaricales</taxon>
        <taxon>Marasmiineae</taxon>
        <taxon>Mycenaceae</taxon>
        <taxon>Mycena</taxon>
    </lineage>
</organism>
<dbReference type="Gene3D" id="3.30.40.10">
    <property type="entry name" value="Zinc/RING finger domain, C3HC4 (zinc finger)"/>
    <property type="match status" value="1"/>
</dbReference>
<evidence type="ECO:0000256" key="3">
    <source>
        <dbReference type="ARBA" id="ARBA00022833"/>
    </source>
</evidence>
<dbReference type="GO" id="GO:0140082">
    <property type="term" value="F:SUMO-ubiquitin ligase activity"/>
    <property type="evidence" value="ECO:0007669"/>
    <property type="project" value="TreeGrafter"/>
</dbReference>
<keyword evidence="2 4" id="KW-0863">Zinc-finger</keyword>
<evidence type="ECO:0000313" key="8">
    <source>
        <dbReference type="Proteomes" id="UP000623467"/>
    </source>
</evidence>
<dbReference type="PROSITE" id="PS50089">
    <property type="entry name" value="ZF_RING_2"/>
    <property type="match status" value="1"/>
</dbReference>
<dbReference type="PANTHER" id="PTHR47094">
    <property type="entry name" value="ELFLESS, ISOFORM B"/>
    <property type="match status" value="1"/>
</dbReference>
<dbReference type="InterPro" id="IPR001841">
    <property type="entry name" value="Znf_RING"/>
</dbReference>
<accession>A0A8H6YHW0</accession>
<sequence length="338" mass="35690">MRSQQPPDDISLPSPLTSRNLRPRSETRLGSARRRLPVNSPISTLPTTSMASTNALAGPSSRPHKRGRDHSGPAEGLGVRVASKRVRRMVHDEEERGDEEEIDELADDDDTADLRAMDASAEAQEDEVEAILRPGAHDGDDDLRLGENASRFPAKRGAVSSASLARILHVEDDKPVASSSKSSSKLAKMNTAKKRSQSPQLIIDSPREFTIASTSKLVDSPPSSPILVSSTSPSTSSAPAPPTTTASSQQTSNANLEPLSAYTCPICFFPPTNATLTPCGHVCCGSCLFTAVKTMLQRAGPGGKDGGPRCPVCRAPIPGWDGHGGGVIGLKVRAVFSL</sequence>
<evidence type="ECO:0000256" key="2">
    <source>
        <dbReference type="ARBA" id="ARBA00022771"/>
    </source>
</evidence>
<feature type="compositionally biased region" description="Polar residues" evidence="5">
    <location>
        <begin position="40"/>
        <end position="55"/>
    </location>
</feature>
<dbReference type="InterPro" id="IPR049627">
    <property type="entry name" value="SLX8"/>
</dbReference>
<gene>
    <name evidence="7" type="ORF">MSAN_01186900</name>
</gene>
<dbReference type="Pfam" id="PF00097">
    <property type="entry name" value="zf-C3HC4"/>
    <property type="match status" value="1"/>
</dbReference>
<evidence type="ECO:0000256" key="4">
    <source>
        <dbReference type="PROSITE-ProRule" id="PRU00175"/>
    </source>
</evidence>
<comment type="caution">
    <text evidence="7">The sequence shown here is derived from an EMBL/GenBank/DDBJ whole genome shotgun (WGS) entry which is preliminary data.</text>
</comment>
<dbReference type="Proteomes" id="UP000623467">
    <property type="component" value="Unassembled WGS sequence"/>
</dbReference>